<accession>A0ABN9B149</accession>
<evidence type="ECO:0000313" key="3">
    <source>
        <dbReference type="Proteomes" id="UP001162483"/>
    </source>
</evidence>
<name>A0ABN9B149_9NEOB</name>
<evidence type="ECO:0000256" key="1">
    <source>
        <dbReference type="SAM" id="MobiDB-lite"/>
    </source>
</evidence>
<reference evidence="2" key="1">
    <citation type="submission" date="2023-05" db="EMBL/GenBank/DDBJ databases">
        <authorList>
            <person name="Stuckert A."/>
        </authorList>
    </citation>
    <scope>NUCLEOTIDE SEQUENCE</scope>
</reference>
<organism evidence="2 3">
    <name type="scientific">Staurois parvus</name>
    <dbReference type="NCBI Taxonomy" id="386267"/>
    <lineage>
        <taxon>Eukaryota</taxon>
        <taxon>Metazoa</taxon>
        <taxon>Chordata</taxon>
        <taxon>Craniata</taxon>
        <taxon>Vertebrata</taxon>
        <taxon>Euteleostomi</taxon>
        <taxon>Amphibia</taxon>
        <taxon>Batrachia</taxon>
        <taxon>Anura</taxon>
        <taxon>Neobatrachia</taxon>
        <taxon>Ranoidea</taxon>
        <taxon>Ranidae</taxon>
        <taxon>Staurois</taxon>
    </lineage>
</organism>
<comment type="caution">
    <text evidence="2">The sequence shown here is derived from an EMBL/GenBank/DDBJ whole genome shotgun (WGS) entry which is preliminary data.</text>
</comment>
<proteinExistence type="predicted"/>
<evidence type="ECO:0000313" key="2">
    <source>
        <dbReference type="EMBL" id="CAI9541997.1"/>
    </source>
</evidence>
<gene>
    <name evidence="2" type="ORF">SPARVUS_LOCUS2016203</name>
</gene>
<protein>
    <submittedName>
        <fullName evidence="2">Uncharacterized protein</fullName>
    </submittedName>
</protein>
<dbReference type="Proteomes" id="UP001162483">
    <property type="component" value="Unassembled WGS sequence"/>
</dbReference>
<feature type="region of interest" description="Disordered" evidence="1">
    <location>
        <begin position="32"/>
        <end position="56"/>
    </location>
</feature>
<feature type="non-terminal residue" evidence="2">
    <location>
        <position position="1"/>
    </location>
</feature>
<sequence length="56" mass="6041">YEGTGEHSCSSLIFLLSSNSLPLSEVRDRQLLGNSGTARGPGVSRRPHEMPLVPFS</sequence>
<keyword evidence="3" id="KW-1185">Reference proteome</keyword>
<dbReference type="EMBL" id="CATNWA010002095">
    <property type="protein sequence ID" value="CAI9541997.1"/>
    <property type="molecule type" value="Genomic_DNA"/>
</dbReference>